<gene>
    <name evidence="1" type="ORF">E5329_22420</name>
</gene>
<accession>A0AC61RR10</accession>
<reference evidence="1" key="1">
    <citation type="submission" date="2019-04" db="EMBL/GenBank/DDBJ databases">
        <title>Microbes associate with the intestines of laboratory mice.</title>
        <authorList>
            <person name="Navarre W."/>
            <person name="Wong E."/>
            <person name="Huang K."/>
            <person name="Tropini C."/>
            <person name="Ng K."/>
            <person name="Yu B."/>
        </authorList>
    </citation>
    <scope>NUCLEOTIDE SEQUENCE</scope>
    <source>
        <strain evidence="1">NM01_1-7b</strain>
    </source>
</reference>
<protein>
    <submittedName>
        <fullName evidence="1">Uncharacterized protein</fullName>
    </submittedName>
</protein>
<evidence type="ECO:0000313" key="1">
    <source>
        <dbReference type="EMBL" id="TGY91173.1"/>
    </source>
</evidence>
<sequence length="126" mass="13045">MKRIKQMALSLIMAASLLGSIPLTANAATVSTSEFGTMNYSLTRSGSTVTAKTSVTKTASKLITGVEIQVNATGATVATASVTKNNAKVNDVIKVTNYSSSTKLACFSSHEARGTGSVAKYLAETF</sequence>
<name>A0AC61RR10_9FIRM</name>
<dbReference type="EMBL" id="SRYA01000067">
    <property type="protein sequence ID" value="TGY91173.1"/>
    <property type="molecule type" value="Genomic_DNA"/>
</dbReference>
<organism evidence="1 2">
    <name type="scientific">Petralouisia muris</name>
    <dbReference type="NCBI Taxonomy" id="3032872"/>
    <lineage>
        <taxon>Bacteria</taxon>
        <taxon>Bacillati</taxon>
        <taxon>Bacillota</taxon>
        <taxon>Clostridia</taxon>
        <taxon>Lachnospirales</taxon>
        <taxon>Lachnospiraceae</taxon>
        <taxon>Petralouisia</taxon>
    </lineage>
</organism>
<comment type="caution">
    <text evidence="1">The sequence shown here is derived from an EMBL/GenBank/DDBJ whole genome shotgun (WGS) entry which is preliminary data.</text>
</comment>
<proteinExistence type="predicted"/>
<dbReference type="Proteomes" id="UP000304953">
    <property type="component" value="Unassembled WGS sequence"/>
</dbReference>
<evidence type="ECO:0000313" key="2">
    <source>
        <dbReference type="Proteomes" id="UP000304953"/>
    </source>
</evidence>
<keyword evidence="2" id="KW-1185">Reference proteome</keyword>